<dbReference type="PANTHER" id="PTHR45339">
    <property type="entry name" value="HYBRID SIGNAL TRANSDUCTION HISTIDINE KINASE J"/>
    <property type="match status" value="1"/>
</dbReference>
<name>A0A1S8BML6_9PEZI</name>
<dbReference type="Gene3D" id="3.40.50.2300">
    <property type="match status" value="1"/>
</dbReference>
<dbReference type="PANTHER" id="PTHR45339:SF1">
    <property type="entry name" value="HYBRID SIGNAL TRANSDUCTION HISTIDINE KINASE J"/>
    <property type="match status" value="1"/>
</dbReference>
<gene>
    <name evidence="6" type="ORF">BK809_0005447</name>
</gene>
<dbReference type="AlphaFoldDB" id="A0A1S8BML6"/>
<feature type="domain" description="Response regulatory" evidence="5">
    <location>
        <begin position="64"/>
        <end position="227"/>
    </location>
</feature>
<dbReference type="OrthoDB" id="60033at2759"/>
<feature type="compositionally biased region" description="Low complexity" evidence="4">
    <location>
        <begin position="23"/>
        <end position="33"/>
    </location>
</feature>
<dbReference type="GO" id="GO:0000160">
    <property type="term" value="P:phosphorelay signal transduction system"/>
    <property type="evidence" value="ECO:0007669"/>
    <property type="project" value="UniProtKB-KW"/>
</dbReference>
<dbReference type="CDD" id="cd17546">
    <property type="entry name" value="REC_hyHK_CKI1_RcsC-like"/>
    <property type="match status" value="1"/>
</dbReference>
<evidence type="ECO:0000256" key="1">
    <source>
        <dbReference type="ARBA" id="ARBA00022553"/>
    </source>
</evidence>
<evidence type="ECO:0000313" key="7">
    <source>
        <dbReference type="Proteomes" id="UP000190776"/>
    </source>
</evidence>
<proteinExistence type="predicted"/>
<evidence type="ECO:0000256" key="3">
    <source>
        <dbReference type="PROSITE-ProRule" id="PRU00169"/>
    </source>
</evidence>
<comment type="caution">
    <text evidence="6">The sequence shown here is derived from an EMBL/GenBank/DDBJ whole genome shotgun (WGS) entry which is preliminary data.</text>
</comment>
<dbReference type="STRING" id="420778.A0A1S8BML6"/>
<dbReference type="Proteomes" id="UP000190776">
    <property type="component" value="Unassembled WGS sequence"/>
</dbReference>
<dbReference type="InterPro" id="IPR001789">
    <property type="entry name" value="Sig_transdc_resp-reg_receiver"/>
</dbReference>
<dbReference type="EMBL" id="MSZU01000074">
    <property type="protein sequence ID" value="OMP88726.1"/>
    <property type="molecule type" value="Genomic_DNA"/>
</dbReference>
<organism evidence="6 7">
    <name type="scientific">Diplodia seriata</name>
    <dbReference type="NCBI Taxonomy" id="420778"/>
    <lineage>
        <taxon>Eukaryota</taxon>
        <taxon>Fungi</taxon>
        <taxon>Dikarya</taxon>
        <taxon>Ascomycota</taxon>
        <taxon>Pezizomycotina</taxon>
        <taxon>Dothideomycetes</taxon>
        <taxon>Dothideomycetes incertae sedis</taxon>
        <taxon>Botryosphaeriales</taxon>
        <taxon>Botryosphaeriaceae</taxon>
        <taxon>Diplodia</taxon>
    </lineage>
</organism>
<feature type="modified residue" description="4-aspartylphosphate" evidence="3">
    <location>
        <position position="160"/>
    </location>
</feature>
<evidence type="ECO:0000256" key="2">
    <source>
        <dbReference type="ARBA" id="ARBA00023012"/>
    </source>
</evidence>
<evidence type="ECO:0000259" key="5">
    <source>
        <dbReference type="PROSITE" id="PS50110"/>
    </source>
</evidence>
<accession>A0A1S8BML6</accession>
<protein>
    <submittedName>
        <fullName evidence="6">Sensor protein gacS</fullName>
    </submittedName>
</protein>
<reference evidence="6 7" key="1">
    <citation type="submission" date="2017-01" db="EMBL/GenBank/DDBJ databases">
        <title>Draft genome sequence of Diplodia seriata F98.1, a fungal species involved in grapevine trunk diseases.</title>
        <authorList>
            <person name="Robert-Siegwald G."/>
            <person name="Vallet J."/>
            <person name="Abou-Mansour E."/>
            <person name="Xu J."/>
            <person name="Rey P."/>
            <person name="Bertsch C."/>
            <person name="Rego C."/>
            <person name="Larignon P."/>
            <person name="Fontaine F."/>
            <person name="Lebrun M.-H."/>
        </authorList>
    </citation>
    <scope>NUCLEOTIDE SEQUENCE [LARGE SCALE GENOMIC DNA]</scope>
    <source>
        <strain evidence="6 7">F98.1</strain>
    </source>
</reference>
<dbReference type="InterPro" id="IPR011006">
    <property type="entry name" value="CheY-like_superfamily"/>
</dbReference>
<feature type="region of interest" description="Disordered" evidence="4">
    <location>
        <begin position="1"/>
        <end position="33"/>
    </location>
</feature>
<feature type="region of interest" description="Disordered" evidence="4">
    <location>
        <begin position="119"/>
        <end position="148"/>
    </location>
</feature>
<evidence type="ECO:0000256" key="4">
    <source>
        <dbReference type="SAM" id="MobiDB-lite"/>
    </source>
</evidence>
<dbReference type="SUPFAM" id="SSF52172">
    <property type="entry name" value="CheY-like"/>
    <property type="match status" value="2"/>
</dbReference>
<keyword evidence="2" id="KW-0902">Two-component regulatory system</keyword>
<dbReference type="PROSITE" id="PS50110">
    <property type="entry name" value="RESPONSE_REGULATORY"/>
    <property type="match status" value="1"/>
</dbReference>
<evidence type="ECO:0000313" key="6">
    <source>
        <dbReference type="EMBL" id="OMP88726.1"/>
    </source>
</evidence>
<sequence>MSQQPANPTHVIAATPPCHPDDPGSSTSDTTTTAAAAAVPAIPPLGQSSIVRDPAKVRARNNHLVLVAEDNKIYGRLYTKILEKWGYNVRVVLNGQECLDYLRRTALWCDYSARHLRPSPSAGAQARAADGGSSVGGGIKQAEEGEAVEEEPTPSIILMDYAMPVMNGGEATRTIRQWEREGRLARRLPIVSMFAHVSAPQTRHMADHTMGKPLAQLEVVRTVDEWIEKMGGNERNRVDVGEFCRLSIGMNCG</sequence>
<keyword evidence="1 3" id="KW-0597">Phosphoprotein</keyword>